<dbReference type="Proteomes" id="UP000646749">
    <property type="component" value="Unassembled WGS sequence"/>
</dbReference>
<dbReference type="Pfam" id="PF00754">
    <property type="entry name" value="F5_F8_type_C"/>
    <property type="match status" value="3"/>
</dbReference>
<dbReference type="InterPro" id="IPR013320">
    <property type="entry name" value="ConA-like_dom_sf"/>
</dbReference>
<reference evidence="5 6" key="1">
    <citation type="submission" date="2021-01" db="EMBL/GenBank/DDBJ databases">
        <title>Whole genome shotgun sequence of Plantactinospora endophytica NBRC 110450.</title>
        <authorList>
            <person name="Komaki H."/>
            <person name="Tamura T."/>
        </authorList>
    </citation>
    <scope>NUCLEOTIDE SEQUENCE [LARGE SCALE GENOMIC DNA]</scope>
    <source>
        <strain evidence="5 6">NBRC 110450</strain>
    </source>
</reference>
<evidence type="ECO:0000259" key="3">
    <source>
        <dbReference type="PROSITE" id="PS50022"/>
    </source>
</evidence>
<gene>
    <name evidence="5" type="ORF">Pen02_35690</name>
</gene>
<dbReference type="InterPro" id="IPR000421">
    <property type="entry name" value="FA58C"/>
</dbReference>
<evidence type="ECO:0008006" key="7">
    <source>
        <dbReference type="Google" id="ProtNLM"/>
    </source>
</evidence>
<feature type="domain" description="F5/8 type C" evidence="3">
    <location>
        <begin position="175"/>
        <end position="310"/>
    </location>
</feature>
<dbReference type="SUPFAM" id="SSF49899">
    <property type="entry name" value="Concanavalin A-like lectins/glucanases"/>
    <property type="match status" value="1"/>
</dbReference>
<name>A0ABQ4E1P9_9ACTN</name>
<evidence type="ECO:0000256" key="2">
    <source>
        <dbReference type="SAM" id="MobiDB-lite"/>
    </source>
</evidence>
<evidence type="ECO:0000313" key="6">
    <source>
        <dbReference type="Proteomes" id="UP000646749"/>
    </source>
</evidence>
<comment type="caution">
    <text evidence="5">The sequence shown here is derived from an EMBL/GenBank/DDBJ whole genome shotgun (WGS) entry which is preliminary data.</text>
</comment>
<dbReference type="PANTHER" id="PTHR10963">
    <property type="entry name" value="GLYCOSYL HYDROLASE-RELATED"/>
    <property type="match status" value="1"/>
</dbReference>
<dbReference type="CDD" id="cd08023">
    <property type="entry name" value="GH16_laminarinase_like"/>
    <property type="match status" value="1"/>
</dbReference>
<feature type="region of interest" description="Disordered" evidence="2">
    <location>
        <begin position="309"/>
        <end position="349"/>
    </location>
</feature>
<dbReference type="PROSITE" id="PS50022">
    <property type="entry name" value="FA58C_3"/>
    <property type="match status" value="3"/>
</dbReference>
<dbReference type="InterPro" id="IPR000757">
    <property type="entry name" value="Beta-glucanase-like"/>
</dbReference>
<dbReference type="Gene3D" id="2.60.120.260">
    <property type="entry name" value="Galactose-binding domain-like"/>
    <property type="match status" value="3"/>
</dbReference>
<evidence type="ECO:0000259" key="4">
    <source>
        <dbReference type="PROSITE" id="PS51762"/>
    </source>
</evidence>
<protein>
    <recommendedName>
        <fullName evidence="7">Licheninase</fullName>
    </recommendedName>
</protein>
<organism evidence="5 6">
    <name type="scientific">Plantactinospora endophytica</name>
    <dbReference type="NCBI Taxonomy" id="673535"/>
    <lineage>
        <taxon>Bacteria</taxon>
        <taxon>Bacillati</taxon>
        <taxon>Actinomycetota</taxon>
        <taxon>Actinomycetes</taxon>
        <taxon>Micromonosporales</taxon>
        <taxon>Micromonosporaceae</taxon>
        <taxon>Plantactinospora</taxon>
    </lineage>
</organism>
<dbReference type="InterPro" id="IPR008979">
    <property type="entry name" value="Galactose-bd-like_sf"/>
</dbReference>
<dbReference type="EMBL" id="BONW01000016">
    <property type="protein sequence ID" value="GIG88633.1"/>
    <property type="molecule type" value="Genomic_DNA"/>
</dbReference>
<dbReference type="Pfam" id="PF00722">
    <property type="entry name" value="Glyco_hydro_16"/>
    <property type="match status" value="1"/>
</dbReference>
<dbReference type="InterPro" id="IPR050546">
    <property type="entry name" value="Glycosyl_Hydrlase_16"/>
</dbReference>
<feature type="domain" description="F5/8 type C" evidence="3">
    <location>
        <begin position="335"/>
        <end position="481"/>
    </location>
</feature>
<feature type="domain" description="GH16" evidence="4">
    <location>
        <begin position="479"/>
        <end position="738"/>
    </location>
</feature>
<dbReference type="SMART" id="SM00231">
    <property type="entry name" value="FA58C"/>
    <property type="match status" value="2"/>
</dbReference>
<dbReference type="RefSeq" id="WP_203867134.1">
    <property type="nucleotide sequence ID" value="NZ_BONW01000016.1"/>
</dbReference>
<dbReference type="Gene3D" id="2.60.120.200">
    <property type="match status" value="1"/>
</dbReference>
<dbReference type="PANTHER" id="PTHR10963:SF55">
    <property type="entry name" value="GLYCOSIDE HYDROLASE FAMILY 16 PROTEIN"/>
    <property type="match status" value="1"/>
</dbReference>
<keyword evidence="6" id="KW-1185">Reference proteome</keyword>
<comment type="similarity">
    <text evidence="1">Belongs to the glycosyl hydrolase 16 family.</text>
</comment>
<sequence length="738" mass="78391">MNSALSPPHRRPARPRRWRALASSVVAVSALLAGYLAVSGTSAGAAETLLSQGRPATASSVESAAYPASAAVDGNAGTRWSSAFADPQWLQVDLGSVTPVSRVVLNWEGAYARAFTIQTSTNGSTWTTVHTSTTGAGGTQEIGVTGSGRYVRLHATQRATAYGISLWEFQVYGETGGSGCGTANAALGRPTTASSTESAAAYPASAAVDGSTGTRWASLAADPQWLRVDLGSSQSICGVTLVWEAAYASAFQIQTSADGTTWTTVHSTTTGTGGTQNLTVTGTGRYVRMYGTARATAWGYSLWEFAVRTGGGPSNPPTSTPPQTTPPPTTPPPTTPPPTTPPPGGSVLLSYQKPAVASSNQNDGTCFECVPARAFDNDPATRWATSGTTGWVDPGWIYVDLGATATISQVVLQWDPAYATSYQIQVSPNATTWTPIYSTTTGRGFKETINATGTGRYVRMYGTARVGPYGYSLYEFRVYGTGGNPTAPPAMPPDPTFPANNLVWSDEFNGAAGSKPDPAKWTIDPGTGQNNEIQYYTNNNNASMNGTGALVIEARRETAGGRDYTSHRMNTGNKFHVQYGRIEARIQVPKGNGLWPAFWMMGADFLTGRPWPYNGEIDIMEVLGRNTLEGYSTLHAPQYNGGGGYGQKYPAPGGVDFAGGFHVWSAEWDSRGITFKVDGQTVFYASKETVESTRGPWVFDHPFYLILNLAVGGDFPGPVDPSTPFPSRMLVDYVRVYR</sequence>
<feature type="domain" description="F5/8 type C" evidence="3">
    <location>
        <begin position="38"/>
        <end position="174"/>
    </location>
</feature>
<dbReference type="SUPFAM" id="SSF49785">
    <property type="entry name" value="Galactose-binding domain-like"/>
    <property type="match status" value="3"/>
</dbReference>
<proteinExistence type="inferred from homology"/>
<dbReference type="PROSITE" id="PS51762">
    <property type="entry name" value="GH16_2"/>
    <property type="match status" value="1"/>
</dbReference>
<accession>A0ABQ4E1P9</accession>
<feature type="compositionally biased region" description="Pro residues" evidence="2">
    <location>
        <begin position="314"/>
        <end position="344"/>
    </location>
</feature>
<evidence type="ECO:0000256" key="1">
    <source>
        <dbReference type="ARBA" id="ARBA00006865"/>
    </source>
</evidence>
<evidence type="ECO:0000313" key="5">
    <source>
        <dbReference type="EMBL" id="GIG88633.1"/>
    </source>
</evidence>